<dbReference type="InterPro" id="IPR027417">
    <property type="entry name" value="P-loop_NTPase"/>
</dbReference>
<dbReference type="GO" id="GO:0036431">
    <property type="term" value="F:dCMP kinase activity"/>
    <property type="evidence" value="ECO:0007669"/>
    <property type="project" value="InterPro"/>
</dbReference>
<dbReference type="NCBIfam" id="TIGR00017">
    <property type="entry name" value="cmk"/>
    <property type="match status" value="1"/>
</dbReference>
<dbReference type="GO" id="GO:0005524">
    <property type="term" value="F:ATP binding"/>
    <property type="evidence" value="ECO:0007669"/>
    <property type="project" value="UniProtKB-UniRule"/>
</dbReference>
<keyword evidence="5 8" id="KW-0067">ATP-binding</keyword>
<evidence type="ECO:0000256" key="7">
    <source>
        <dbReference type="ARBA" id="ARBA00048478"/>
    </source>
</evidence>
<dbReference type="CDD" id="cd02020">
    <property type="entry name" value="CMPK"/>
    <property type="match status" value="1"/>
</dbReference>
<dbReference type="PANTHER" id="PTHR21299">
    <property type="entry name" value="CYTIDYLATE KINASE/PANTOATE-BETA-ALANINE LIGASE"/>
    <property type="match status" value="1"/>
</dbReference>
<dbReference type="GO" id="GO:0015949">
    <property type="term" value="P:nucleobase-containing small molecule interconversion"/>
    <property type="evidence" value="ECO:0007669"/>
    <property type="project" value="TreeGrafter"/>
</dbReference>
<sequence>MAKALASEIGAVYIDTGAMYRAVTLYFIRNDINLEDMEAVSSALENIVISFDHSKGLNECLLNGENIESLIRTKEVSGLVSEVATISLVRKKLVEIQRAMSDHLDVVMDGRDIGTVVFPDAKVKLFITADPLIRAERRLKEYKKKGVEANITEVLENLKKRDYIDSNRKDSPLKVADDAIVIDNSKLTREEQLEKVIDIVRRSQEEDH</sequence>
<keyword evidence="8" id="KW-0963">Cytoplasm</keyword>
<dbReference type="PANTHER" id="PTHR21299:SF2">
    <property type="entry name" value="CYTIDYLATE KINASE"/>
    <property type="match status" value="1"/>
</dbReference>
<evidence type="ECO:0000256" key="6">
    <source>
        <dbReference type="ARBA" id="ARBA00047615"/>
    </source>
</evidence>
<feature type="domain" description="Cytidylate kinase" evidence="9">
    <location>
        <begin position="2"/>
        <end position="201"/>
    </location>
</feature>
<evidence type="ECO:0000256" key="8">
    <source>
        <dbReference type="HAMAP-Rule" id="MF_00238"/>
    </source>
</evidence>
<comment type="caution">
    <text evidence="10">The sequence shown here is derived from an EMBL/GenBank/DDBJ whole genome shotgun (WGS) entry which is preliminary data.</text>
</comment>
<accession>A0AA37SKA5</accession>
<dbReference type="GO" id="GO:0005829">
    <property type="term" value="C:cytosol"/>
    <property type="evidence" value="ECO:0007669"/>
    <property type="project" value="TreeGrafter"/>
</dbReference>
<dbReference type="Gene3D" id="3.40.50.300">
    <property type="entry name" value="P-loop containing nucleotide triphosphate hydrolases"/>
    <property type="match status" value="1"/>
</dbReference>
<evidence type="ECO:0000256" key="2">
    <source>
        <dbReference type="ARBA" id="ARBA00022679"/>
    </source>
</evidence>
<evidence type="ECO:0000256" key="5">
    <source>
        <dbReference type="ARBA" id="ARBA00022840"/>
    </source>
</evidence>
<reference evidence="10" key="1">
    <citation type="journal article" date="2014" name="Int. J. Syst. Evol. Microbiol.">
        <title>Complete genome sequence of Corynebacterium casei LMG S-19264T (=DSM 44701T), isolated from a smear-ripened cheese.</title>
        <authorList>
            <consortium name="US DOE Joint Genome Institute (JGI-PGF)"/>
            <person name="Walter F."/>
            <person name="Albersmeier A."/>
            <person name="Kalinowski J."/>
            <person name="Ruckert C."/>
        </authorList>
    </citation>
    <scope>NUCLEOTIDE SEQUENCE</scope>
    <source>
        <strain evidence="10">NBRC 108769</strain>
    </source>
</reference>
<comment type="caution">
    <text evidence="8">Lacks conserved residue(s) required for the propagation of feature annotation.</text>
</comment>
<name>A0AA37SKA5_9BACT</name>
<dbReference type="InterPro" id="IPR011994">
    <property type="entry name" value="Cytidylate_kinase_dom"/>
</dbReference>
<evidence type="ECO:0000256" key="1">
    <source>
        <dbReference type="ARBA" id="ARBA00009427"/>
    </source>
</evidence>
<evidence type="ECO:0000256" key="4">
    <source>
        <dbReference type="ARBA" id="ARBA00022777"/>
    </source>
</evidence>
<comment type="similarity">
    <text evidence="1 8">Belongs to the cytidylate kinase family. Type 1 subfamily.</text>
</comment>
<dbReference type="AlphaFoldDB" id="A0AA37SKA5"/>
<organism evidence="10 11">
    <name type="scientific">Portibacter lacus</name>
    <dbReference type="NCBI Taxonomy" id="1099794"/>
    <lineage>
        <taxon>Bacteria</taxon>
        <taxon>Pseudomonadati</taxon>
        <taxon>Bacteroidota</taxon>
        <taxon>Saprospiria</taxon>
        <taxon>Saprospirales</taxon>
        <taxon>Haliscomenobacteraceae</taxon>
        <taxon>Portibacter</taxon>
    </lineage>
</organism>
<evidence type="ECO:0000256" key="3">
    <source>
        <dbReference type="ARBA" id="ARBA00022741"/>
    </source>
</evidence>
<gene>
    <name evidence="8 10" type="primary">cmk</name>
    <name evidence="10" type="ORF">GCM10007940_07180</name>
</gene>
<dbReference type="Pfam" id="PF02224">
    <property type="entry name" value="Cytidylate_kin"/>
    <property type="match status" value="1"/>
</dbReference>
<dbReference type="EMBL" id="BSOH01000003">
    <property type="protein sequence ID" value="GLR16103.1"/>
    <property type="molecule type" value="Genomic_DNA"/>
</dbReference>
<dbReference type="Proteomes" id="UP001156666">
    <property type="component" value="Unassembled WGS sequence"/>
</dbReference>
<comment type="catalytic activity">
    <reaction evidence="6 8">
        <text>dCMP + ATP = dCDP + ADP</text>
        <dbReference type="Rhea" id="RHEA:25094"/>
        <dbReference type="ChEBI" id="CHEBI:30616"/>
        <dbReference type="ChEBI" id="CHEBI:57566"/>
        <dbReference type="ChEBI" id="CHEBI:58593"/>
        <dbReference type="ChEBI" id="CHEBI:456216"/>
        <dbReference type="EC" id="2.7.4.25"/>
    </reaction>
</comment>
<protein>
    <recommendedName>
        <fullName evidence="8">Cytidylate kinase</fullName>
        <shortName evidence="8">CK</shortName>
        <ecNumber evidence="8">2.7.4.25</ecNumber>
    </recommendedName>
    <alternativeName>
        <fullName evidence="8">Cytidine monophosphate kinase</fullName>
        <shortName evidence="8">CMP kinase</shortName>
    </alternativeName>
</protein>
<dbReference type="SUPFAM" id="SSF52540">
    <property type="entry name" value="P-loop containing nucleoside triphosphate hydrolases"/>
    <property type="match status" value="1"/>
</dbReference>
<evidence type="ECO:0000259" key="9">
    <source>
        <dbReference type="Pfam" id="PF02224"/>
    </source>
</evidence>
<dbReference type="GO" id="GO:0006220">
    <property type="term" value="P:pyrimidine nucleotide metabolic process"/>
    <property type="evidence" value="ECO:0007669"/>
    <property type="project" value="UniProtKB-UniRule"/>
</dbReference>
<comment type="catalytic activity">
    <reaction evidence="7 8">
        <text>CMP + ATP = CDP + ADP</text>
        <dbReference type="Rhea" id="RHEA:11600"/>
        <dbReference type="ChEBI" id="CHEBI:30616"/>
        <dbReference type="ChEBI" id="CHEBI:58069"/>
        <dbReference type="ChEBI" id="CHEBI:60377"/>
        <dbReference type="ChEBI" id="CHEBI:456216"/>
        <dbReference type="EC" id="2.7.4.25"/>
    </reaction>
</comment>
<evidence type="ECO:0000313" key="10">
    <source>
        <dbReference type="EMBL" id="GLR16103.1"/>
    </source>
</evidence>
<comment type="subcellular location">
    <subcellularLocation>
        <location evidence="8">Cytoplasm</location>
    </subcellularLocation>
</comment>
<keyword evidence="3 8" id="KW-0547">Nucleotide-binding</keyword>
<reference evidence="10" key="2">
    <citation type="submission" date="2023-01" db="EMBL/GenBank/DDBJ databases">
        <title>Draft genome sequence of Portibacter lacus strain NBRC 108769.</title>
        <authorList>
            <person name="Sun Q."/>
            <person name="Mori K."/>
        </authorList>
    </citation>
    <scope>NUCLEOTIDE SEQUENCE</scope>
    <source>
        <strain evidence="10">NBRC 108769</strain>
    </source>
</reference>
<dbReference type="HAMAP" id="MF_00238">
    <property type="entry name" value="Cytidyl_kinase_type1"/>
    <property type="match status" value="1"/>
</dbReference>
<evidence type="ECO:0000313" key="11">
    <source>
        <dbReference type="Proteomes" id="UP001156666"/>
    </source>
</evidence>
<proteinExistence type="inferred from homology"/>
<dbReference type="EC" id="2.7.4.25" evidence="8"/>
<dbReference type="InterPro" id="IPR003136">
    <property type="entry name" value="Cytidylate_kin"/>
</dbReference>
<keyword evidence="11" id="KW-1185">Reference proteome</keyword>
<keyword evidence="4 8" id="KW-0418">Kinase</keyword>
<keyword evidence="2 8" id="KW-0808">Transferase</keyword>